<dbReference type="AlphaFoldDB" id="A0A6S6PFT9"/>
<gene>
    <name evidence="1" type="ORF">AAJCM20276_04600</name>
</gene>
<reference evidence="1 2" key="1">
    <citation type="submission" date="2020-07" db="EMBL/GenBank/DDBJ databases">
        <title>Complete Genome Sequence of an acetic acid bacterium, Acetobacter aceti JCM20276.</title>
        <authorList>
            <person name="Hirose Y."/>
            <person name="Mihara H."/>
        </authorList>
    </citation>
    <scope>NUCLEOTIDE SEQUENCE [LARGE SCALE GENOMIC DNA]</scope>
    <source>
        <strain evidence="1 2">JCM20276</strain>
    </source>
</reference>
<dbReference type="Proteomes" id="UP000515220">
    <property type="component" value="Chromosome"/>
</dbReference>
<name>A0A6S6PFT9_ACEAC</name>
<dbReference type="EMBL" id="AP023326">
    <property type="protein sequence ID" value="BCI65836.1"/>
    <property type="molecule type" value="Genomic_DNA"/>
</dbReference>
<protein>
    <submittedName>
        <fullName evidence="1">Uncharacterized protein</fullName>
    </submittedName>
</protein>
<organism evidence="1 2">
    <name type="scientific">Acetobacter aceti</name>
    <dbReference type="NCBI Taxonomy" id="435"/>
    <lineage>
        <taxon>Bacteria</taxon>
        <taxon>Pseudomonadati</taxon>
        <taxon>Pseudomonadota</taxon>
        <taxon>Alphaproteobacteria</taxon>
        <taxon>Acetobacterales</taxon>
        <taxon>Acetobacteraceae</taxon>
        <taxon>Acetobacter</taxon>
        <taxon>Acetobacter subgen. Acetobacter</taxon>
    </lineage>
</organism>
<evidence type="ECO:0000313" key="2">
    <source>
        <dbReference type="Proteomes" id="UP000515220"/>
    </source>
</evidence>
<evidence type="ECO:0000313" key="1">
    <source>
        <dbReference type="EMBL" id="BCI65836.1"/>
    </source>
</evidence>
<accession>A0A6S6PFT9</accession>
<proteinExistence type="predicted"/>
<sequence length="92" mass="10285">MNGLSAPSFRFQNRSTFGPDAVEQNAGGFVIRVLRDEFAPEGFGQKGGFETVKEGQSALGFEFEAIDTTKSYFKALFDFFLSVKTDSWNLKR</sequence>